<dbReference type="EMBL" id="JADIMH010000011">
    <property type="protein sequence ID" value="MBO8466491.1"/>
    <property type="molecule type" value="Genomic_DNA"/>
</dbReference>
<evidence type="ECO:0000256" key="2">
    <source>
        <dbReference type="ARBA" id="ARBA00007441"/>
    </source>
</evidence>
<comment type="subunit">
    <text evidence="3">Homodimer.</text>
</comment>
<dbReference type="InterPro" id="IPR004839">
    <property type="entry name" value="Aminotransferase_I/II_large"/>
</dbReference>
<comment type="cofactor">
    <cofactor evidence="1">
        <name>pyridoxal 5'-phosphate</name>
        <dbReference type="ChEBI" id="CHEBI:597326"/>
    </cofactor>
</comment>
<feature type="domain" description="Aminotransferase class I/classII large" evidence="7">
    <location>
        <begin position="57"/>
        <end position="390"/>
    </location>
</feature>
<dbReference type="FunFam" id="3.40.640.10:FF:000053">
    <property type="entry name" value="Aminotransferase, class I"/>
    <property type="match status" value="1"/>
</dbReference>
<dbReference type="InterPro" id="IPR015421">
    <property type="entry name" value="PyrdxlP-dep_Trfase_major"/>
</dbReference>
<gene>
    <name evidence="8" type="ORF">IAB99_01840</name>
</gene>
<keyword evidence="5" id="KW-0808">Transferase</keyword>
<dbReference type="Gene3D" id="3.90.1150.10">
    <property type="entry name" value="Aspartate Aminotransferase, domain 1"/>
    <property type="match status" value="1"/>
</dbReference>
<dbReference type="PANTHER" id="PTHR42790:SF19">
    <property type="entry name" value="KYNURENINE_ALPHA-AMINOADIPATE AMINOTRANSFERASE, MITOCHONDRIAL"/>
    <property type="match status" value="1"/>
</dbReference>
<evidence type="ECO:0000259" key="7">
    <source>
        <dbReference type="Pfam" id="PF00155"/>
    </source>
</evidence>
<dbReference type="CDD" id="cd00609">
    <property type="entry name" value="AAT_like"/>
    <property type="match status" value="1"/>
</dbReference>
<dbReference type="InterPro" id="IPR015424">
    <property type="entry name" value="PyrdxlP-dep_Trfase"/>
</dbReference>
<keyword evidence="6" id="KW-0663">Pyridoxal phosphate</keyword>
<keyword evidence="4 8" id="KW-0032">Aminotransferase</keyword>
<dbReference type="Pfam" id="PF00155">
    <property type="entry name" value="Aminotran_1_2"/>
    <property type="match status" value="1"/>
</dbReference>
<evidence type="ECO:0000256" key="1">
    <source>
        <dbReference type="ARBA" id="ARBA00001933"/>
    </source>
</evidence>
<proteinExistence type="inferred from homology"/>
<evidence type="ECO:0000256" key="4">
    <source>
        <dbReference type="ARBA" id="ARBA00022576"/>
    </source>
</evidence>
<dbReference type="GO" id="GO:0030170">
    <property type="term" value="F:pyridoxal phosphate binding"/>
    <property type="evidence" value="ECO:0007669"/>
    <property type="project" value="InterPro"/>
</dbReference>
<dbReference type="PANTHER" id="PTHR42790">
    <property type="entry name" value="AMINOTRANSFERASE"/>
    <property type="match status" value="1"/>
</dbReference>
<dbReference type="InterPro" id="IPR050859">
    <property type="entry name" value="Class-I_PLP-dep_aminotransf"/>
</dbReference>
<dbReference type="Proteomes" id="UP000823660">
    <property type="component" value="Unassembled WGS sequence"/>
</dbReference>
<sequence>MPYSDLFSSDTGSFFRSPVRDIFKKVDLNSIYSFAGGYPSAETFPLDTFRGIMSEVVERYKGQAFQYGATQGVTELRKALSDRYGVPLDRIQITSSSQQGIDVCTRIMTDPGDVILTSNPSYLGALQSFRSYRADIRGVTHENDPDRFRRAYADTIEKALAEGKKIKFLYMIPDFQNPSGETLTLEERKILIGLAREYGFVIVEDSPYRELRYSGEQVPTMYSLDPDRVLHLGSFSKIMAPGFRLGWIFAHPELLDKIYVCKQSLDLCPPVFDQYVAAEFLSSGLLDRNLEKSIQLYKEKRDLMLGILEKNMPSTVRWTHPEGGLFLFLTLPETFDSVKFYDTALGNGVAYVAGAFFNTEWISGRRCPGKDGLNTMRLNFSFMSKEKIREGIVLLAGLLKENLDDNETV</sequence>
<accession>A0A9D9I5S8</accession>
<dbReference type="GO" id="GO:1901605">
    <property type="term" value="P:alpha-amino acid metabolic process"/>
    <property type="evidence" value="ECO:0007669"/>
    <property type="project" value="TreeGrafter"/>
</dbReference>
<evidence type="ECO:0000256" key="6">
    <source>
        <dbReference type="ARBA" id="ARBA00022898"/>
    </source>
</evidence>
<dbReference type="Gene3D" id="3.40.640.10">
    <property type="entry name" value="Type I PLP-dependent aspartate aminotransferase-like (Major domain)"/>
    <property type="match status" value="1"/>
</dbReference>
<comment type="caution">
    <text evidence="8">The sequence shown here is derived from an EMBL/GenBank/DDBJ whole genome shotgun (WGS) entry which is preliminary data.</text>
</comment>
<reference evidence="8" key="2">
    <citation type="journal article" date="2021" name="PeerJ">
        <title>Extensive microbial diversity within the chicken gut microbiome revealed by metagenomics and culture.</title>
        <authorList>
            <person name="Gilroy R."/>
            <person name="Ravi A."/>
            <person name="Getino M."/>
            <person name="Pursley I."/>
            <person name="Horton D.L."/>
            <person name="Alikhan N.F."/>
            <person name="Baker D."/>
            <person name="Gharbi K."/>
            <person name="Hall N."/>
            <person name="Watson M."/>
            <person name="Adriaenssens E.M."/>
            <person name="Foster-Nyarko E."/>
            <person name="Jarju S."/>
            <person name="Secka A."/>
            <person name="Antonio M."/>
            <person name="Oren A."/>
            <person name="Chaudhuri R.R."/>
            <person name="La Ragione R."/>
            <person name="Hildebrand F."/>
            <person name="Pallen M.J."/>
        </authorList>
    </citation>
    <scope>NUCLEOTIDE SEQUENCE</scope>
    <source>
        <strain evidence="8">B1-15692</strain>
    </source>
</reference>
<dbReference type="InterPro" id="IPR015422">
    <property type="entry name" value="PyrdxlP-dep_Trfase_small"/>
</dbReference>
<dbReference type="SUPFAM" id="SSF53383">
    <property type="entry name" value="PLP-dependent transferases"/>
    <property type="match status" value="1"/>
</dbReference>
<comment type="similarity">
    <text evidence="2">Belongs to the class-I pyridoxal-phosphate-dependent aminotransferase family.</text>
</comment>
<evidence type="ECO:0000256" key="5">
    <source>
        <dbReference type="ARBA" id="ARBA00022679"/>
    </source>
</evidence>
<dbReference type="GO" id="GO:0008483">
    <property type="term" value="F:transaminase activity"/>
    <property type="evidence" value="ECO:0007669"/>
    <property type="project" value="UniProtKB-KW"/>
</dbReference>
<organism evidence="8 9">
    <name type="scientific">Candidatus Cryptobacteroides faecipullorum</name>
    <dbReference type="NCBI Taxonomy" id="2840764"/>
    <lineage>
        <taxon>Bacteria</taxon>
        <taxon>Pseudomonadati</taxon>
        <taxon>Bacteroidota</taxon>
        <taxon>Bacteroidia</taxon>
        <taxon>Bacteroidales</taxon>
        <taxon>Candidatus Cryptobacteroides</taxon>
    </lineage>
</organism>
<name>A0A9D9I5S8_9BACT</name>
<evidence type="ECO:0000313" key="9">
    <source>
        <dbReference type="Proteomes" id="UP000823660"/>
    </source>
</evidence>
<evidence type="ECO:0000313" key="8">
    <source>
        <dbReference type="EMBL" id="MBO8466491.1"/>
    </source>
</evidence>
<evidence type="ECO:0000256" key="3">
    <source>
        <dbReference type="ARBA" id="ARBA00011738"/>
    </source>
</evidence>
<dbReference type="AlphaFoldDB" id="A0A9D9I5S8"/>
<protein>
    <submittedName>
        <fullName evidence="8">PLP-dependent aminotransferase family protein</fullName>
    </submittedName>
</protein>
<reference evidence="8" key="1">
    <citation type="submission" date="2020-10" db="EMBL/GenBank/DDBJ databases">
        <authorList>
            <person name="Gilroy R."/>
        </authorList>
    </citation>
    <scope>NUCLEOTIDE SEQUENCE</scope>
    <source>
        <strain evidence="8">B1-15692</strain>
    </source>
</reference>